<reference evidence="1 2" key="1">
    <citation type="submission" date="2023-11" db="EMBL/GenBank/DDBJ databases">
        <title>Complete genome of Pseudomonas benzenivorans BA3361.</title>
        <authorList>
            <person name="Shin S.Y."/>
            <person name="Song J."/>
            <person name="Kang H."/>
        </authorList>
    </citation>
    <scope>NUCLEOTIDE SEQUENCE [LARGE SCALE GENOMIC DNA]</scope>
    <source>
        <strain evidence="1 2">HNIBRBA3361</strain>
    </source>
</reference>
<dbReference type="Proteomes" id="UP001305928">
    <property type="component" value="Chromosome"/>
</dbReference>
<evidence type="ECO:0000313" key="1">
    <source>
        <dbReference type="EMBL" id="WPC03805.1"/>
    </source>
</evidence>
<evidence type="ECO:0008006" key="3">
    <source>
        <dbReference type="Google" id="ProtNLM"/>
    </source>
</evidence>
<sequence length="136" mass="15278">MPQLDPQLALARQAVLDHPESQDCTLYRPDENDPDAEERDLGDAKVLFAGTFQPPADWDAAQRDEFYGDSAPELFMNAALECEAKPESAAYFTAEIGDYVATMPGLGEVVMFYVHDRVDDENGRRYVLQRDDESLD</sequence>
<dbReference type="RefSeq" id="WP_318642430.1">
    <property type="nucleotide sequence ID" value="NZ_CP137892.1"/>
</dbReference>
<organism evidence="1 2">
    <name type="scientific">Pseudomonas benzenivorans</name>
    <dbReference type="NCBI Taxonomy" id="556533"/>
    <lineage>
        <taxon>Bacteria</taxon>
        <taxon>Pseudomonadati</taxon>
        <taxon>Pseudomonadota</taxon>
        <taxon>Gammaproteobacteria</taxon>
        <taxon>Pseudomonadales</taxon>
        <taxon>Pseudomonadaceae</taxon>
        <taxon>Pseudomonas</taxon>
    </lineage>
</organism>
<name>A0ABZ0PSC4_9PSED</name>
<dbReference type="EMBL" id="CP137892">
    <property type="protein sequence ID" value="WPC03805.1"/>
    <property type="molecule type" value="Genomic_DNA"/>
</dbReference>
<protein>
    <recommendedName>
        <fullName evidence="3">Immunity protein 22</fullName>
    </recommendedName>
</protein>
<keyword evidence="2" id="KW-1185">Reference proteome</keyword>
<proteinExistence type="predicted"/>
<evidence type="ECO:0000313" key="2">
    <source>
        <dbReference type="Proteomes" id="UP001305928"/>
    </source>
</evidence>
<gene>
    <name evidence="1" type="ORF">SBP02_13555</name>
</gene>
<accession>A0ABZ0PSC4</accession>